<dbReference type="EMBL" id="SRPF01000001">
    <property type="protein sequence ID" value="TGN41042.1"/>
    <property type="molecule type" value="Genomic_DNA"/>
</dbReference>
<dbReference type="CDD" id="cd16328">
    <property type="entry name" value="RseA_N"/>
    <property type="match status" value="1"/>
</dbReference>
<organism evidence="3 4">
    <name type="scientific">Marinobacter confluentis</name>
    <dbReference type="NCBI Taxonomy" id="1697557"/>
    <lineage>
        <taxon>Bacteria</taxon>
        <taxon>Pseudomonadati</taxon>
        <taxon>Pseudomonadota</taxon>
        <taxon>Gammaproteobacteria</taxon>
        <taxon>Pseudomonadales</taxon>
        <taxon>Marinobacteraceae</taxon>
        <taxon>Marinobacter</taxon>
    </lineage>
</organism>
<dbReference type="InterPro" id="IPR052383">
    <property type="entry name" value="Anti-sigma-E_RseA-like"/>
</dbReference>
<evidence type="ECO:0000259" key="2">
    <source>
        <dbReference type="Pfam" id="PF03872"/>
    </source>
</evidence>
<dbReference type="PANTHER" id="PTHR38104:SF1">
    <property type="entry name" value="ANTI-SIGMA-E FACTOR RSEA"/>
    <property type="match status" value="1"/>
</dbReference>
<dbReference type="Pfam" id="PF03872">
    <property type="entry name" value="RseA_N"/>
    <property type="match status" value="1"/>
</dbReference>
<dbReference type="InterPro" id="IPR005572">
    <property type="entry name" value="Anti-sigma_E_RseA_N"/>
</dbReference>
<proteinExistence type="predicted"/>
<dbReference type="SUPFAM" id="SSF89069">
    <property type="entry name" value="N-terminal, cytoplasmic domain of anti-sigmaE factor RseA"/>
    <property type="match status" value="1"/>
</dbReference>
<keyword evidence="4" id="KW-1185">Reference proteome</keyword>
<evidence type="ECO:0000256" key="1">
    <source>
        <dbReference type="SAM" id="MobiDB-lite"/>
    </source>
</evidence>
<gene>
    <name evidence="3" type="ORF">E5Q11_00355</name>
</gene>
<evidence type="ECO:0000313" key="3">
    <source>
        <dbReference type="EMBL" id="TGN41042.1"/>
    </source>
</evidence>
<comment type="caution">
    <text evidence="3">The sequence shown here is derived from an EMBL/GenBank/DDBJ whole genome shotgun (WGS) entry which is preliminary data.</text>
</comment>
<reference evidence="3 4" key="1">
    <citation type="submission" date="2019-04" db="EMBL/GenBank/DDBJ databases">
        <authorList>
            <person name="Park S."/>
            <person name="Yoon J.-H."/>
        </authorList>
    </citation>
    <scope>NUCLEOTIDE SEQUENCE [LARGE SCALE GENOMIC DNA]</scope>
    <source>
        <strain evidence="3 4">HJM-18</strain>
    </source>
</reference>
<sequence length="175" mass="19396">MDDRLKETLSAMMDDEADELSVRRLLSQEGQDEVRVQFQRWQQMRDLIQQRHPAVDSIDVSESVRDQLDGHERVSSPGASAMPPMQKRWQWPAVAMMALALVVGFSAGTGWDPSPTQMEQQAAAGIPELAIQGLDEEQQEQLSRYLLQHAQHNSFGAGHASMGYARAVSASGSGY</sequence>
<dbReference type="Proteomes" id="UP000298325">
    <property type="component" value="Unassembled WGS sequence"/>
</dbReference>
<dbReference type="OrthoDB" id="5734981at2"/>
<name>A0A4Z1CIS2_9GAMM</name>
<dbReference type="AlphaFoldDB" id="A0A4Z1CIS2"/>
<dbReference type="GO" id="GO:0016989">
    <property type="term" value="F:sigma factor antagonist activity"/>
    <property type="evidence" value="ECO:0007669"/>
    <property type="project" value="InterPro"/>
</dbReference>
<protein>
    <submittedName>
        <fullName evidence="3">Anti-sigma factor</fullName>
    </submittedName>
</protein>
<dbReference type="InterPro" id="IPR036147">
    <property type="entry name" value="Anti-sigma_E_RseA_N_sf"/>
</dbReference>
<feature type="compositionally biased region" description="Basic and acidic residues" evidence="1">
    <location>
        <begin position="63"/>
        <end position="74"/>
    </location>
</feature>
<dbReference type="RefSeq" id="WP_135801430.1">
    <property type="nucleotide sequence ID" value="NZ_SRPF01000001.1"/>
</dbReference>
<feature type="region of interest" description="Disordered" evidence="1">
    <location>
        <begin position="63"/>
        <end position="84"/>
    </location>
</feature>
<evidence type="ECO:0000313" key="4">
    <source>
        <dbReference type="Proteomes" id="UP000298325"/>
    </source>
</evidence>
<feature type="domain" description="Anti sigma-E protein RseA N-terminal" evidence="2">
    <location>
        <begin position="6"/>
        <end position="79"/>
    </location>
</feature>
<dbReference type="Gene3D" id="1.10.10.880">
    <property type="entry name" value="Anti sigma-E protein RseA, N-terminal domain"/>
    <property type="match status" value="1"/>
</dbReference>
<accession>A0A4Z1CIS2</accession>
<dbReference type="PANTHER" id="PTHR38104">
    <property type="match status" value="1"/>
</dbReference>